<keyword evidence="2" id="KW-0472">Membrane</keyword>
<dbReference type="Proteomes" id="UP000492821">
    <property type="component" value="Unassembled WGS sequence"/>
</dbReference>
<keyword evidence="2" id="KW-1133">Transmembrane helix</keyword>
<feature type="compositionally biased region" description="Basic and acidic residues" evidence="1">
    <location>
        <begin position="65"/>
        <end position="76"/>
    </location>
</feature>
<keyword evidence="2" id="KW-0812">Transmembrane</keyword>
<evidence type="ECO:0000313" key="4">
    <source>
        <dbReference type="WBParaSite" id="Pan_g14403.t1"/>
    </source>
</evidence>
<feature type="compositionally biased region" description="Basic residues" evidence="1">
    <location>
        <begin position="55"/>
        <end position="64"/>
    </location>
</feature>
<feature type="region of interest" description="Disordered" evidence="1">
    <location>
        <begin position="50"/>
        <end position="76"/>
    </location>
</feature>
<proteinExistence type="predicted"/>
<name>A0A7E4UYK8_PANRE</name>
<evidence type="ECO:0000256" key="1">
    <source>
        <dbReference type="SAM" id="MobiDB-lite"/>
    </source>
</evidence>
<protein>
    <submittedName>
        <fullName evidence="4">Small integral membrane protein 15</fullName>
    </submittedName>
</protein>
<dbReference type="AlphaFoldDB" id="A0A7E4UYK8"/>
<feature type="transmembrane region" description="Helical" evidence="2">
    <location>
        <begin position="12"/>
        <end position="34"/>
    </location>
</feature>
<accession>A0A7E4UYK8</accession>
<reference evidence="4" key="2">
    <citation type="submission" date="2020-10" db="UniProtKB">
        <authorList>
            <consortium name="WormBaseParasite"/>
        </authorList>
    </citation>
    <scope>IDENTIFICATION</scope>
</reference>
<keyword evidence="3" id="KW-1185">Reference proteome</keyword>
<dbReference type="WBParaSite" id="Pan_g14403.t1">
    <property type="protein sequence ID" value="Pan_g14403.t1"/>
    <property type="gene ID" value="Pan_g14403"/>
</dbReference>
<reference evidence="3" key="1">
    <citation type="journal article" date="2013" name="Genetics">
        <title>The draft genome and transcriptome of Panagrellus redivivus are shaped by the harsh demands of a free-living lifestyle.</title>
        <authorList>
            <person name="Srinivasan J."/>
            <person name="Dillman A.R."/>
            <person name="Macchietto M.G."/>
            <person name="Heikkinen L."/>
            <person name="Lakso M."/>
            <person name="Fracchia K.M."/>
            <person name="Antoshechkin I."/>
            <person name="Mortazavi A."/>
            <person name="Wong G."/>
            <person name="Sternberg P.W."/>
        </authorList>
    </citation>
    <scope>NUCLEOTIDE SEQUENCE [LARGE SCALE GENOMIC DNA]</scope>
    <source>
        <strain evidence="3">MT8872</strain>
    </source>
</reference>
<organism evidence="3 4">
    <name type="scientific">Panagrellus redivivus</name>
    <name type="common">Microworm</name>
    <dbReference type="NCBI Taxonomy" id="6233"/>
    <lineage>
        <taxon>Eukaryota</taxon>
        <taxon>Metazoa</taxon>
        <taxon>Ecdysozoa</taxon>
        <taxon>Nematoda</taxon>
        <taxon>Chromadorea</taxon>
        <taxon>Rhabditida</taxon>
        <taxon>Tylenchina</taxon>
        <taxon>Panagrolaimomorpha</taxon>
        <taxon>Panagrolaimoidea</taxon>
        <taxon>Panagrolaimidae</taxon>
        <taxon>Panagrellus</taxon>
    </lineage>
</organism>
<evidence type="ECO:0000256" key="2">
    <source>
        <dbReference type="SAM" id="Phobius"/>
    </source>
</evidence>
<sequence>MGMSNCTNTILTVIMFWVDALFIGVVAVGLFILFKFGCKHFAYMVDEKDRERDRKRMKKSKHKKPGEEQAEAERTRRIMEELEKELNKA</sequence>
<evidence type="ECO:0000313" key="3">
    <source>
        <dbReference type="Proteomes" id="UP000492821"/>
    </source>
</evidence>